<evidence type="ECO:0000259" key="9">
    <source>
        <dbReference type="Pfam" id="PF17802"/>
    </source>
</evidence>
<evidence type="ECO:0000256" key="6">
    <source>
        <dbReference type="ARBA" id="ARBA00023088"/>
    </source>
</evidence>
<feature type="domain" description="Choice-of-anchor A" evidence="10">
    <location>
        <begin position="40"/>
        <end position="319"/>
    </location>
</feature>
<dbReference type="PANTHER" id="PTHR36108:SF13">
    <property type="entry name" value="COLOSSIN-B-RELATED"/>
    <property type="match status" value="1"/>
</dbReference>
<organism evidence="11 12">
    <name type="scientific">Bacillus cytotoxicus</name>
    <dbReference type="NCBI Taxonomy" id="580165"/>
    <lineage>
        <taxon>Bacteria</taxon>
        <taxon>Bacillati</taxon>
        <taxon>Bacillota</taxon>
        <taxon>Bacilli</taxon>
        <taxon>Bacillales</taxon>
        <taxon>Bacillaceae</taxon>
        <taxon>Bacillus</taxon>
        <taxon>Bacillus cereus group</taxon>
    </lineage>
</organism>
<keyword evidence="5" id="KW-0732">Signal</keyword>
<evidence type="ECO:0000256" key="2">
    <source>
        <dbReference type="ARBA" id="ARBA00007257"/>
    </source>
</evidence>
<feature type="domain" description="Gram-positive cocci surface proteins LPxTG" evidence="8">
    <location>
        <begin position="711"/>
        <end position="744"/>
    </location>
</feature>
<evidence type="ECO:0000259" key="10">
    <source>
        <dbReference type="Pfam" id="PF20597"/>
    </source>
</evidence>
<protein>
    <submittedName>
        <fullName evidence="11">LPXTG-motif cell wall anchor domain</fullName>
    </submittedName>
</protein>
<comment type="caution">
    <text evidence="11">The sequence shown here is derived from an EMBL/GenBank/DDBJ whole genome shotgun (WGS) entry which is preliminary data.</text>
</comment>
<dbReference type="Pfam" id="PF00746">
    <property type="entry name" value="Gram_pos_anchor"/>
    <property type="match status" value="1"/>
</dbReference>
<keyword evidence="7" id="KW-0472">Membrane</keyword>
<dbReference type="SUPFAM" id="SSF49478">
    <property type="entry name" value="Cna protein B-type domain"/>
    <property type="match status" value="4"/>
</dbReference>
<evidence type="ECO:0000313" key="12">
    <source>
        <dbReference type="Proteomes" id="UP000242164"/>
    </source>
</evidence>
<dbReference type="NCBIfam" id="TIGR04215">
    <property type="entry name" value="choice_anch_A"/>
    <property type="match status" value="1"/>
</dbReference>
<keyword evidence="4" id="KW-0964">Secreted</keyword>
<dbReference type="InterPro" id="IPR019931">
    <property type="entry name" value="LPXTG_anchor"/>
</dbReference>
<dbReference type="Gene3D" id="2.60.40.10">
    <property type="entry name" value="Immunoglobulins"/>
    <property type="match status" value="4"/>
</dbReference>
<dbReference type="InterPro" id="IPR013783">
    <property type="entry name" value="Ig-like_fold"/>
</dbReference>
<evidence type="ECO:0000256" key="3">
    <source>
        <dbReference type="ARBA" id="ARBA00022512"/>
    </source>
</evidence>
<comment type="similarity">
    <text evidence="2">Belongs to the serine-aspartate repeat-containing protein (SDr) family.</text>
</comment>
<dbReference type="NCBIfam" id="TIGR01167">
    <property type="entry name" value="LPXTG_anchor"/>
    <property type="match status" value="1"/>
</dbReference>
<dbReference type="EMBL" id="FMIK01000048">
    <property type="protein sequence ID" value="SCM01511.1"/>
    <property type="molecule type" value="Genomic_DNA"/>
</dbReference>
<keyword evidence="6" id="KW-0572">Peptidoglycan-anchor</keyword>
<keyword evidence="7" id="KW-1133">Transmembrane helix</keyword>
<keyword evidence="3" id="KW-0134">Cell wall</keyword>
<dbReference type="RefSeq" id="WP_087099233.1">
    <property type="nucleotide sequence ID" value="NZ_CP066179.1"/>
</dbReference>
<feature type="domain" description="SpaA-like prealbumin fold" evidence="9">
    <location>
        <begin position="336"/>
        <end position="424"/>
    </location>
</feature>
<feature type="transmembrane region" description="Helical" evidence="7">
    <location>
        <begin position="721"/>
        <end position="739"/>
    </location>
</feature>
<evidence type="ECO:0000256" key="4">
    <source>
        <dbReference type="ARBA" id="ARBA00022525"/>
    </source>
</evidence>
<dbReference type="Proteomes" id="UP000242164">
    <property type="component" value="Unassembled WGS sequence"/>
</dbReference>
<dbReference type="PANTHER" id="PTHR36108">
    <property type="entry name" value="COLOSSIN-B-RELATED"/>
    <property type="match status" value="1"/>
</dbReference>
<feature type="domain" description="SpaA-like prealbumin fold" evidence="9">
    <location>
        <begin position="618"/>
        <end position="707"/>
    </location>
</feature>
<sequence>MRPQLKKISIHFMVFLLTCVNLVIYLPKEVQASTVELKGLGNISHYNAVVFGNHSAIGGDIEGAIAIQGDMDASGYTVVGAATGGGNIVGERWIDEGYPSLLLSGKMKKSRGESFIVQHGIVVMTKEADLNNILQSYNRIVYKEKSEIDAKFNEFRNIVDQVNRDASQYKTNNPVPKMSYGIGEDMKNPNIYVSSEMTGKSSLEVRDVYLPNADNKDFIVMYSDATEIAFKNGSILYDTNNVGTATDVVQTSQPYNPHSPFNKLYEKVIWAFPNAKKITTDGYGVVGSVFAPNAVLEAKGGSINGQIFVGELHQRGGFEGHNFQLNWKNWNKHGTGKVKIKKVDTKNIDKRLAGAKFNIVDGNEKVVEKLETDEKGEAISKDLPIGEYKIVETEAPAGYELLKDKVTVTVKQKETVEMMVKNKKAPDSVGRVKLKKVDTDNVDKTLAGAKFNLVDGNEKVVEKLETDEKGEAISKDLPIGEYKIVEIEAPSGYELSKDKVIVTVKQKETVEMVVKNKKAPDPVGRVKLKKADTDNVDKTLAGAKFNLVDGNEKVVEKLETDEKGEAISKDLPIGEYKIVEIEAPVGYELSKDKVIVTVKQKETVEMIVKNKKAPDSVGQIEIEKVDAEDSSMKLKGAMFQILNKDGIEVGILTTDEKGKAISKQLALGKYMIKEIKAPDGYMLLRDSIEIEVTETEGTQKITVENTKDDWTIPNTGGTGTTIFYTSGVMLMFVMLFLLFRKRNHK</sequence>
<name>A0AAX2CKP4_9BACI</name>
<proteinExistence type="inferred from homology"/>
<feature type="domain" description="SpaA-like prealbumin fold" evidence="9">
    <location>
        <begin position="524"/>
        <end position="612"/>
    </location>
</feature>
<dbReference type="InterPro" id="IPR041033">
    <property type="entry name" value="SpaA_PFL_dom_1"/>
</dbReference>
<reference evidence="11 12" key="1">
    <citation type="submission" date="2016-08" db="EMBL/GenBank/DDBJ databases">
        <authorList>
            <person name="Loux V."/>
            <person name="Rue O."/>
        </authorList>
    </citation>
    <scope>NUCLEOTIDE SEQUENCE [LARGE SCALE GENOMIC DNA]</scope>
    <source>
        <strain evidence="11 12">AFSSA_08CEB44bac</strain>
    </source>
</reference>
<evidence type="ECO:0000313" key="11">
    <source>
        <dbReference type="EMBL" id="SCM01511.1"/>
    </source>
</evidence>
<comment type="subcellular location">
    <subcellularLocation>
        <location evidence="1">Secreted</location>
        <location evidence="1">Cell wall</location>
        <topology evidence="1">Peptidoglycan-anchor</topology>
    </subcellularLocation>
</comment>
<evidence type="ECO:0000256" key="1">
    <source>
        <dbReference type="ARBA" id="ARBA00004168"/>
    </source>
</evidence>
<dbReference type="Pfam" id="PF20597">
    <property type="entry name" value="pAdhesive_15"/>
    <property type="match status" value="1"/>
</dbReference>
<dbReference type="Pfam" id="PF17802">
    <property type="entry name" value="SpaA"/>
    <property type="match status" value="4"/>
</dbReference>
<dbReference type="AlphaFoldDB" id="A0AAX2CKP4"/>
<evidence type="ECO:0000256" key="7">
    <source>
        <dbReference type="SAM" id="Phobius"/>
    </source>
</evidence>
<gene>
    <name evidence="11" type="ORF">BCB44BAC_03506</name>
</gene>
<accession>A0AAX2CKP4</accession>
<evidence type="ECO:0000259" key="8">
    <source>
        <dbReference type="Pfam" id="PF00746"/>
    </source>
</evidence>
<dbReference type="InterPro" id="IPR026588">
    <property type="entry name" value="Choice_anch_A"/>
</dbReference>
<keyword evidence="7" id="KW-0812">Transmembrane</keyword>
<evidence type="ECO:0000256" key="5">
    <source>
        <dbReference type="ARBA" id="ARBA00022729"/>
    </source>
</evidence>
<feature type="domain" description="SpaA-like prealbumin fold" evidence="9">
    <location>
        <begin position="430"/>
        <end position="518"/>
    </location>
</feature>